<dbReference type="Proteomes" id="UP000008022">
    <property type="component" value="Unassembled WGS sequence"/>
</dbReference>
<dbReference type="HOGENOM" id="CLU_128446_0_0_1"/>
<proteinExistence type="predicted"/>
<organism evidence="2 3">
    <name type="scientific">Oryza rufipogon</name>
    <name type="common">Brownbeard rice</name>
    <name type="synonym">Asian wild rice</name>
    <dbReference type="NCBI Taxonomy" id="4529"/>
    <lineage>
        <taxon>Eukaryota</taxon>
        <taxon>Viridiplantae</taxon>
        <taxon>Streptophyta</taxon>
        <taxon>Embryophyta</taxon>
        <taxon>Tracheophyta</taxon>
        <taxon>Spermatophyta</taxon>
        <taxon>Magnoliopsida</taxon>
        <taxon>Liliopsida</taxon>
        <taxon>Poales</taxon>
        <taxon>Poaceae</taxon>
        <taxon>BOP clade</taxon>
        <taxon>Oryzoideae</taxon>
        <taxon>Oryzeae</taxon>
        <taxon>Oryzinae</taxon>
        <taxon>Oryza</taxon>
    </lineage>
</organism>
<dbReference type="Gramene" id="ORUFI04G12780.2">
    <property type="protein sequence ID" value="ORUFI04G12780.2"/>
    <property type="gene ID" value="ORUFI04G12780"/>
</dbReference>
<dbReference type="AlphaFoldDB" id="A0A0E0P8R5"/>
<evidence type="ECO:0000313" key="2">
    <source>
        <dbReference type="EnsemblPlants" id="ORUFI04G12780.2"/>
    </source>
</evidence>
<keyword evidence="3" id="KW-1185">Reference proteome</keyword>
<accession>A0A0E0P8R5</accession>
<protein>
    <submittedName>
        <fullName evidence="2">Uncharacterized protein</fullName>
    </submittedName>
</protein>
<keyword evidence="1" id="KW-0732">Signal</keyword>
<feature type="chain" id="PRO_5002369840" evidence="1">
    <location>
        <begin position="23"/>
        <end position="126"/>
    </location>
</feature>
<reference evidence="2" key="2">
    <citation type="submission" date="2015-06" db="UniProtKB">
        <authorList>
            <consortium name="EnsemblPlants"/>
        </authorList>
    </citation>
    <scope>IDENTIFICATION</scope>
</reference>
<name>A0A0E0P8R5_ORYRU</name>
<evidence type="ECO:0000313" key="3">
    <source>
        <dbReference type="Proteomes" id="UP000008022"/>
    </source>
</evidence>
<evidence type="ECO:0000256" key="1">
    <source>
        <dbReference type="SAM" id="SignalP"/>
    </source>
</evidence>
<dbReference type="EnsemblPlants" id="ORUFI04G12780.2">
    <property type="protein sequence ID" value="ORUFI04G12780.2"/>
    <property type="gene ID" value="ORUFI04G12780"/>
</dbReference>
<reference evidence="3" key="1">
    <citation type="submission" date="2013-06" db="EMBL/GenBank/DDBJ databases">
        <authorList>
            <person name="Zhao Q."/>
        </authorList>
    </citation>
    <scope>NUCLEOTIDE SEQUENCE</scope>
    <source>
        <strain evidence="3">cv. W1943</strain>
    </source>
</reference>
<feature type="signal peptide" evidence="1">
    <location>
        <begin position="1"/>
        <end position="22"/>
    </location>
</feature>
<sequence length="126" mass="14262">MAHTVQLPFLLLLLVVPTAGEGRMRTPKGGHEPMGSNPRRILILSMSDDLASPLFRDALLRSTATHKPTSLVTPGRNLIWIWRKLDDRIELGDNMISNIAPDCCYPESIYKRRRSNQQLEKLPEVC</sequence>
<dbReference type="STRING" id="4529.A0A0E0P8R5"/>